<feature type="non-terminal residue" evidence="1">
    <location>
        <position position="67"/>
    </location>
</feature>
<gene>
    <name evidence="1" type="ORF">Taro_056803</name>
</gene>
<comment type="caution">
    <text evidence="1">The sequence shown here is derived from an EMBL/GenBank/DDBJ whole genome shotgun (WGS) entry which is preliminary data.</text>
</comment>
<evidence type="ECO:0000313" key="2">
    <source>
        <dbReference type="Proteomes" id="UP000652761"/>
    </source>
</evidence>
<organism evidence="1 2">
    <name type="scientific">Colocasia esculenta</name>
    <name type="common">Wild taro</name>
    <name type="synonym">Arum esculentum</name>
    <dbReference type="NCBI Taxonomy" id="4460"/>
    <lineage>
        <taxon>Eukaryota</taxon>
        <taxon>Viridiplantae</taxon>
        <taxon>Streptophyta</taxon>
        <taxon>Embryophyta</taxon>
        <taxon>Tracheophyta</taxon>
        <taxon>Spermatophyta</taxon>
        <taxon>Magnoliopsida</taxon>
        <taxon>Liliopsida</taxon>
        <taxon>Araceae</taxon>
        <taxon>Aroideae</taxon>
        <taxon>Colocasieae</taxon>
        <taxon>Colocasia</taxon>
    </lineage>
</organism>
<dbReference type="AlphaFoldDB" id="A0A843XYI3"/>
<name>A0A843XYI3_COLES</name>
<reference evidence="1" key="1">
    <citation type="submission" date="2017-07" db="EMBL/GenBank/DDBJ databases">
        <title>Taro Niue Genome Assembly and Annotation.</title>
        <authorList>
            <person name="Atibalentja N."/>
            <person name="Keating K."/>
            <person name="Fields C.J."/>
        </authorList>
    </citation>
    <scope>NUCLEOTIDE SEQUENCE</scope>
    <source>
        <strain evidence="1">Niue_2</strain>
        <tissue evidence="1">Leaf</tissue>
    </source>
</reference>
<proteinExistence type="predicted"/>
<dbReference type="Proteomes" id="UP000652761">
    <property type="component" value="Unassembled WGS sequence"/>
</dbReference>
<keyword evidence="2" id="KW-1185">Reference proteome</keyword>
<evidence type="ECO:0000313" key="1">
    <source>
        <dbReference type="EMBL" id="MQM23735.1"/>
    </source>
</evidence>
<dbReference type="EMBL" id="NMUH01017663">
    <property type="protein sequence ID" value="MQM23735.1"/>
    <property type="molecule type" value="Genomic_DNA"/>
</dbReference>
<protein>
    <submittedName>
        <fullName evidence="1">Uncharacterized protein</fullName>
    </submittedName>
</protein>
<sequence>LFPSVVKEDLVVSRVLFPSVVKEDLVVSRVSSRLIFKDPFTPPLWARQLGNKWYQSESLRQRKDPTI</sequence>
<accession>A0A843XYI3</accession>